<dbReference type="PANTHER" id="PTHR11567:SF142">
    <property type="entry name" value="PHOSPHOGLYCERATE MUTASE-LIKE PROTEIN"/>
    <property type="match status" value="1"/>
</dbReference>
<reference evidence="4" key="1">
    <citation type="submission" date="2018-03" db="EMBL/GenBank/DDBJ databases">
        <authorList>
            <person name="Guldener U."/>
        </authorList>
    </citation>
    <scope>NUCLEOTIDE SEQUENCE</scope>
</reference>
<evidence type="ECO:0000256" key="3">
    <source>
        <dbReference type="SAM" id="SignalP"/>
    </source>
</evidence>
<keyword evidence="5" id="KW-1185">Reference proteome</keyword>
<comment type="similarity">
    <text evidence="1">Belongs to the histidine acid phosphatase family.</text>
</comment>
<dbReference type="InterPro" id="IPR029033">
    <property type="entry name" value="His_PPase_superfam"/>
</dbReference>
<keyword evidence="2" id="KW-0472">Membrane</keyword>
<dbReference type="Proteomes" id="UP001187682">
    <property type="component" value="Unassembled WGS sequence"/>
</dbReference>
<evidence type="ECO:0000256" key="2">
    <source>
        <dbReference type="SAM" id="Phobius"/>
    </source>
</evidence>
<dbReference type="Pfam" id="PF00328">
    <property type="entry name" value="His_Phos_2"/>
    <property type="match status" value="1"/>
</dbReference>
<dbReference type="SUPFAM" id="SSF53254">
    <property type="entry name" value="Phosphoglycerate mutase-like"/>
    <property type="match status" value="1"/>
</dbReference>
<evidence type="ECO:0000313" key="4">
    <source>
        <dbReference type="EMBL" id="SPN99732.1"/>
    </source>
</evidence>
<organism evidence="4 5">
    <name type="scientific">Cephalotrichum gorgonifer</name>
    <dbReference type="NCBI Taxonomy" id="2041049"/>
    <lineage>
        <taxon>Eukaryota</taxon>
        <taxon>Fungi</taxon>
        <taxon>Dikarya</taxon>
        <taxon>Ascomycota</taxon>
        <taxon>Pezizomycotina</taxon>
        <taxon>Sordariomycetes</taxon>
        <taxon>Hypocreomycetidae</taxon>
        <taxon>Microascales</taxon>
        <taxon>Microascaceae</taxon>
        <taxon>Cephalotrichum</taxon>
    </lineage>
</organism>
<sequence>MIAKLGLALSGLLAPAVAETIHGVAVYSRHGDRNTKHYGAQALTSVGFEECYQVGGQYRARYLSADSPHRILGISESKYVSSQIFASAPDSGILWGTATAFLQGFYPPLDQTDPDLLTTKLNNGSEASNPIGGYQYVLVHGEDDDAPDAIWIKGDQSCPANKAAKATFKDSAFFKQRDEETKSFYAGFKDALSEVYDYTSPSNFSYANAFDIFDLINVARIHNASSPALDVSDEDLAQLRTLADSAEFESNYNASQPDRSIHGRTLIAGLLNQLNSTVTSQGKVKFSLLAGSYNTMLAFFGLTGLSEVSTDFKGVPGYSSTISFELFTEEDLEAFPDNTDDLRVRFLFRNGTTGQPTAFPLFGKGKDSLSWPEFVDEMSGLELGSAEAWCGACKSDLPFCAAYSGNSVSGQSTGIKGGMSKEVKGGIAMITIGSAALLSGALFFMLAARKMRSHRAAVAAGVGAAAEKGSIHSGSTDSRV</sequence>
<dbReference type="EMBL" id="ONZQ02000003">
    <property type="protein sequence ID" value="SPN99732.1"/>
    <property type="molecule type" value="Genomic_DNA"/>
</dbReference>
<evidence type="ECO:0000313" key="5">
    <source>
        <dbReference type="Proteomes" id="UP001187682"/>
    </source>
</evidence>
<protein>
    <recommendedName>
        <fullName evidence="6">Histidine acid phosphatase</fullName>
    </recommendedName>
</protein>
<feature type="signal peptide" evidence="3">
    <location>
        <begin position="1"/>
        <end position="18"/>
    </location>
</feature>
<dbReference type="PANTHER" id="PTHR11567">
    <property type="entry name" value="ACID PHOSPHATASE-RELATED"/>
    <property type="match status" value="1"/>
</dbReference>
<evidence type="ECO:0008006" key="6">
    <source>
        <dbReference type="Google" id="ProtNLM"/>
    </source>
</evidence>
<dbReference type="InterPro" id="IPR000560">
    <property type="entry name" value="His_Pase_clade-2"/>
</dbReference>
<feature type="chain" id="PRO_5041930642" description="Histidine acid phosphatase" evidence="3">
    <location>
        <begin position="19"/>
        <end position="480"/>
    </location>
</feature>
<keyword evidence="2" id="KW-0812">Transmembrane</keyword>
<proteinExistence type="inferred from homology"/>
<evidence type="ECO:0000256" key="1">
    <source>
        <dbReference type="ARBA" id="ARBA00005375"/>
    </source>
</evidence>
<dbReference type="AlphaFoldDB" id="A0AAE8MTU4"/>
<dbReference type="GO" id="GO:0016791">
    <property type="term" value="F:phosphatase activity"/>
    <property type="evidence" value="ECO:0007669"/>
    <property type="project" value="TreeGrafter"/>
</dbReference>
<keyword evidence="3" id="KW-0732">Signal</keyword>
<comment type="caution">
    <text evidence="4">The sequence shown here is derived from an EMBL/GenBank/DDBJ whole genome shotgun (WGS) entry which is preliminary data.</text>
</comment>
<accession>A0AAE8MTU4</accession>
<dbReference type="Gene3D" id="3.40.50.1240">
    <property type="entry name" value="Phosphoglycerate mutase-like"/>
    <property type="match status" value="1"/>
</dbReference>
<dbReference type="InterPro" id="IPR050645">
    <property type="entry name" value="Histidine_acid_phosphatase"/>
</dbReference>
<feature type="transmembrane region" description="Helical" evidence="2">
    <location>
        <begin position="426"/>
        <end position="447"/>
    </location>
</feature>
<name>A0AAE8MTU4_9PEZI</name>
<keyword evidence="2" id="KW-1133">Transmembrane helix</keyword>
<gene>
    <name evidence="4" type="ORF">DNG_02583</name>
</gene>